<gene>
    <name evidence="1" type="ORF">FHY56_15185</name>
</gene>
<dbReference type="Proteomes" id="UP000315388">
    <property type="component" value="Unassembled WGS sequence"/>
</dbReference>
<dbReference type="RefSeq" id="WP_140905999.1">
    <property type="nucleotide sequence ID" value="NZ_JBHTMD010000012.1"/>
</dbReference>
<evidence type="ECO:0000313" key="2">
    <source>
        <dbReference type="Proteomes" id="UP000315388"/>
    </source>
</evidence>
<name>A0A502BI36_9HYPH</name>
<dbReference type="EMBL" id="VEWJ01000013">
    <property type="protein sequence ID" value="TPF74292.1"/>
    <property type="molecule type" value="Genomic_DNA"/>
</dbReference>
<proteinExistence type="predicted"/>
<dbReference type="AlphaFoldDB" id="A0A502BI36"/>
<dbReference type="OrthoDB" id="8117198at2"/>
<keyword evidence="2" id="KW-1185">Reference proteome</keyword>
<accession>A0A502BI36</accession>
<protein>
    <submittedName>
        <fullName evidence="1">Uncharacterized protein</fullName>
    </submittedName>
</protein>
<reference evidence="1 2" key="1">
    <citation type="journal article" date="2003" name="Int. J. Syst. Evol. Microbiol.">
        <title>Towards a standardized format for the description of a novel species (of an established genus): Ochrobactrum gallinifaecis sp. nov.</title>
        <authorList>
            <person name="Kampfer P."/>
            <person name="Buczolits S."/>
            <person name="Albrecht A."/>
            <person name="Busse H.J."/>
            <person name="Stackebrandt E."/>
        </authorList>
    </citation>
    <scope>NUCLEOTIDE SEQUENCE [LARGE SCALE GENOMIC DNA]</scope>
    <source>
        <strain evidence="1 2">ISO 196</strain>
    </source>
</reference>
<organism evidence="1 2">
    <name type="scientific">Brucella gallinifaecis</name>
    <dbReference type="NCBI Taxonomy" id="215590"/>
    <lineage>
        <taxon>Bacteria</taxon>
        <taxon>Pseudomonadati</taxon>
        <taxon>Pseudomonadota</taxon>
        <taxon>Alphaproteobacteria</taxon>
        <taxon>Hyphomicrobiales</taxon>
        <taxon>Brucellaceae</taxon>
        <taxon>Brucella/Ochrobactrum group</taxon>
        <taxon>Brucella</taxon>
    </lineage>
</organism>
<sequence length="181" mass="20529">MYDKVLCVFRVRTKSKSLFSRREDRATAQARFLLHELPRGGFLLSFAHQSVDISNRGKDIALSTSLQWRSRTYNKRINNRSSVLLIGDVITMQTQSDYQHSLSKGYGQCLKDRGTIASLLTAVEVAKQAANDSLRRAQSAPLPHVADNTTFIALFERHLLDRESLFSSIRQLDDARASFRP</sequence>
<comment type="caution">
    <text evidence="1">The sequence shown here is derived from an EMBL/GenBank/DDBJ whole genome shotgun (WGS) entry which is preliminary data.</text>
</comment>
<evidence type="ECO:0000313" key="1">
    <source>
        <dbReference type="EMBL" id="TPF74292.1"/>
    </source>
</evidence>